<comment type="similarity">
    <text evidence="1">Belongs to the RMI1 family.</text>
</comment>
<dbReference type="GO" id="GO:0000724">
    <property type="term" value="P:double-strand break repair via homologous recombination"/>
    <property type="evidence" value="ECO:0007669"/>
    <property type="project" value="TreeGrafter"/>
</dbReference>
<dbReference type="Proteomes" id="UP001172681">
    <property type="component" value="Unassembled WGS sequence"/>
</dbReference>
<reference evidence="5" key="1">
    <citation type="submission" date="2022-10" db="EMBL/GenBank/DDBJ databases">
        <title>Culturing micro-colonial fungi from biological soil crusts in the Mojave desert and describing Neophaeococcomyces mojavensis, and introducing the new genera and species Taxawa tesnikishii.</title>
        <authorList>
            <person name="Kurbessoian T."/>
            <person name="Stajich J.E."/>
        </authorList>
    </citation>
    <scope>NUCLEOTIDE SEQUENCE</scope>
    <source>
        <strain evidence="5">TK_35</strain>
    </source>
</reference>
<evidence type="ECO:0000259" key="3">
    <source>
        <dbReference type="Pfam" id="PF08585"/>
    </source>
</evidence>
<feature type="domain" description="RecQ mediated genome instability protein 1 OB-fold" evidence="3">
    <location>
        <begin position="75"/>
        <end position="213"/>
    </location>
</feature>
<accession>A0AA38YER0</accession>
<evidence type="ECO:0000256" key="1">
    <source>
        <dbReference type="ARBA" id="ARBA00006395"/>
    </source>
</evidence>
<dbReference type="Gene3D" id="2.40.50.770">
    <property type="entry name" value="RecQ-mediated genome instability protein Rmi1, C-terminal domain"/>
    <property type="match status" value="1"/>
</dbReference>
<protein>
    <recommendedName>
        <fullName evidence="2">RecQ-mediated genome instability protein 1</fullName>
    </recommendedName>
</protein>
<dbReference type="AlphaFoldDB" id="A0AA38YER0"/>
<gene>
    <name evidence="5" type="ORF">H2204_000483</name>
</gene>
<proteinExistence type="inferred from homology"/>
<keyword evidence="6" id="KW-1185">Reference proteome</keyword>
<dbReference type="PANTHER" id="PTHR14790">
    <property type="entry name" value="RECQ-MEDIATED GENOME INSTABILITY PROTEIN 1 RMI1"/>
    <property type="match status" value="1"/>
</dbReference>
<dbReference type="EMBL" id="JAPDRN010000002">
    <property type="protein sequence ID" value="KAJ9646791.1"/>
    <property type="molecule type" value="Genomic_DNA"/>
</dbReference>
<sequence>MPSHHHPLFEKVSLALQTKHHLTVDGRWLEEFLATRGANPPPLPALVSTAQFRILASDITTSLSASSPEQDGLLLPADVADVNVKSRQLSGTVIVQVLDVLDVGSSKWSQVEAIERVERGEEVRGREVIRTIDIMEEEGNNDGSGGVTLTRPPPAITTATTTTNPTTSAAMTSSFASARKISVGPHKLIIQDARGTKAVAFELDRIPKIGISVSALVPFLPGPQGDSRPSSQEDFGMFIGCKLLLKPGTIVRRGMVMLQPQNCVVLGGKVEAWDKKWKETRKQKLNDLIREEFDAAGNGTRTSR</sequence>
<dbReference type="InterPro" id="IPR049363">
    <property type="entry name" value="RMI1_N"/>
</dbReference>
<comment type="caution">
    <text evidence="5">The sequence shown here is derived from an EMBL/GenBank/DDBJ whole genome shotgun (WGS) entry which is preliminary data.</text>
</comment>
<evidence type="ECO:0000259" key="4">
    <source>
        <dbReference type="Pfam" id="PF21000"/>
    </source>
</evidence>
<feature type="domain" description="RMI1 N-terminal" evidence="4">
    <location>
        <begin position="16"/>
        <end position="62"/>
    </location>
</feature>
<dbReference type="Pfam" id="PF08585">
    <property type="entry name" value="RMI1_N_C"/>
    <property type="match status" value="2"/>
</dbReference>
<evidence type="ECO:0000313" key="5">
    <source>
        <dbReference type="EMBL" id="KAJ9646791.1"/>
    </source>
</evidence>
<dbReference type="GO" id="GO:0031422">
    <property type="term" value="C:RecQ family helicase-topoisomerase III complex"/>
    <property type="evidence" value="ECO:0007669"/>
    <property type="project" value="TreeGrafter"/>
</dbReference>
<dbReference type="GO" id="GO:0016604">
    <property type="term" value="C:nuclear body"/>
    <property type="evidence" value="ECO:0007669"/>
    <property type="project" value="TreeGrafter"/>
</dbReference>
<dbReference type="Pfam" id="PF21000">
    <property type="entry name" value="RMI1_N_N"/>
    <property type="match status" value="1"/>
</dbReference>
<dbReference type="PANTHER" id="PTHR14790:SF15">
    <property type="entry name" value="RECQ-MEDIATED GENOME INSTABILITY PROTEIN 1"/>
    <property type="match status" value="1"/>
</dbReference>
<dbReference type="InterPro" id="IPR042470">
    <property type="entry name" value="RMI1_N_C_sf"/>
</dbReference>
<organism evidence="5 6">
    <name type="scientific">Knufia peltigerae</name>
    <dbReference type="NCBI Taxonomy" id="1002370"/>
    <lineage>
        <taxon>Eukaryota</taxon>
        <taxon>Fungi</taxon>
        <taxon>Dikarya</taxon>
        <taxon>Ascomycota</taxon>
        <taxon>Pezizomycotina</taxon>
        <taxon>Eurotiomycetes</taxon>
        <taxon>Chaetothyriomycetidae</taxon>
        <taxon>Chaetothyriales</taxon>
        <taxon>Trichomeriaceae</taxon>
        <taxon>Knufia</taxon>
    </lineage>
</organism>
<dbReference type="InterPro" id="IPR013894">
    <property type="entry name" value="RMI1_OB"/>
</dbReference>
<dbReference type="SMART" id="SM01161">
    <property type="entry name" value="DUF1767"/>
    <property type="match status" value="1"/>
</dbReference>
<feature type="domain" description="RecQ mediated genome instability protein 1 OB-fold" evidence="3">
    <location>
        <begin position="234"/>
        <end position="281"/>
    </location>
</feature>
<evidence type="ECO:0000256" key="2">
    <source>
        <dbReference type="ARBA" id="ARBA00018987"/>
    </source>
</evidence>
<name>A0AA38YER0_9EURO</name>
<dbReference type="GO" id="GO:0000712">
    <property type="term" value="P:resolution of meiotic recombination intermediates"/>
    <property type="evidence" value="ECO:0007669"/>
    <property type="project" value="TreeGrafter"/>
</dbReference>
<evidence type="ECO:0000313" key="6">
    <source>
        <dbReference type="Proteomes" id="UP001172681"/>
    </source>
</evidence>